<sequence length="113" mass="13406">MSRRGGLVDMTDMEKKVMIRLCAKIVADTDLYKTDKEVQNLIDWVCLSEQIKENNNTIRNLTGEYKKIEPDCREGVRTQLERMKELCKKRNNLYEKQNDLKGQKQQIERALER</sequence>
<dbReference type="Proteomes" id="UP000012589">
    <property type="component" value="Unassembled WGS sequence"/>
</dbReference>
<dbReference type="PATRIC" id="fig|1235802.3.peg.1208"/>
<comment type="caution">
    <text evidence="2">The sequence shown here is derived from an EMBL/GenBank/DDBJ whole genome shotgun (WGS) entry which is preliminary data.</text>
</comment>
<name>N2BC42_9FIRM</name>
<evidence type="ECO:0000256" key="1">
    <source>
        <dbReference type="SAM" id="Coils"/>
    </source>
</evidence>
<dbReference type="AlphaFoldDB" id="N2BC42"/>
<gene>
    <name evidence="2" type="ORF">C823_01126</name>
</gene>
<evidence type="ECO:0000313" key="2">
    <source>
        <dbReference type="EMBL" id="EMZ34359.1"/>
    </source>
</evidence>
<reference evidence="2 3" key="1">
    <citation type="journal article" date="2014" name="Genome Announc.">
        <title>Draft genome sequences of the altered schaedler flora, a defined bacterial community from gnotobiotic mice.</title>
        <authorList>
            <person name="Wannemuehler M.J."/>
            <person name="Overstreet A.M."/>
            <person name="Ward D.V."/>
            <person name="Phillips G.J."/>
        </authorList>
    </citation>
    <scope>NUCLEOTIDE SEQUENCE [LARGE SCALE GENOMIC DNA]</scope>
    <source>
        <strain evidence="2 3">ASF492</strain>
    </source>
</reference>
<feature type="coiled-coil region" evidence="1">
    <location>
        <begin position="77"/>
        <end position="113"/>
    </location>
</feature>
<dbReference type="eggNOG" id="ENOG5031Y10">
    <property type="taxonomic scope" value="Bacteria"/>
</dbReference>
<keyword evidence="1" id="KW-0175">Coiled coil</keyword>
<organism evidence="2 3">
    <name type="scientific">Eubacterium plexicaudatum ASF492</name>
    <dbReference type="NCBI Taxonomy" id="1235802"/>
    <lineage>
        <taxon>Bacteria</taxon>
        <taxon>Bacillati</taxon>
        <taxon>Bacillota</taxon>
        <taxon>Clostridia</taxon>
        <taxon>Eubacteriales</taxon>
        <taxon>Eubacteriaceae</taxon>
        <taxon>Eubacterium</taxon>
    </lineage>
</organism>
<dbReference type="EMBL" id="AQFT01000036">
    <property type="protein sequence ID" value="EMZ34359.1"/>
    <property type="molecule type" value="Genomic_DNA"/>
</dbReference>
<dbReference type="HOGENOM" id="CLU_2246478_0_0_9"/>
<keyword evidence="3" id="KW-1185">Reference proteome</keyword>
<accession>N2BC42</accession>
<protein>
    <submittedName>
        <fullName evidence="2">Uncharacterized protein</fullName>
    </submittedName>
</protein>
<proteinExistence type="predicted"/>
<evidence type="ECO:0000313" key="3">
    <source>
        <dbReference type="Proteomes" id="UP000012589"/>
    </source>
</evidence>